<organism evidence="1 2">
    <name type="scientific">Phytohabitans aurantiacus</name>
    <dbReference type="NCBI Taxonomy" id="3016789"/>
    <lineage>
        <taxon>Bacteria</taxon>
        <taxon>Bacillati</taxon>
        <taxon>Actinomycetota</taxon>
        <taxon>Actinomycetes</taxon>
        <taxon>Micromonosporales</taxon>
        <taxon>Micromonosporaceae</taxon>
    </lineage>
</organism>
<gene>
    <name evidence="1" type="ORF">Pa4123_27500</name>
</gene>
<dbReference type="EMBL" id="BSDI01000011">
    <property type="protein sequence ID" value="GLH97475.1"/>
    <property type="molecule type" value="Genomic_DNA"/>
</dbReference>
<reference evidence="1" key="1">
    <citation type="submission" date="2022-12" db="EMBL/GenBank/DDBJ databases">
        <title>New Phytohabitans aurantiacus sp. RD004123 nov., an actinomycete isolated from soil.</title>
        <authorList>
            <person name="Triningsih D.W."/>
            <person name="Harunari E."/>
            <person name="Igarashi Y."/>
        </authorList>
    </citation>
    <scope>NUCLEOTIDE SEQUENCE</scope>
    <source>
        <strain evidence="1">RD004123</strain>
    </source>
</reference>
<evidence type="ECO:0000313" key="1">
    <source>
        <dbReference type="EMBL" id="GLH97475.1"/>
    </source>
</evidence>
<comment type="caution">
    <text evidence="1">The sequence shown here is derived from an EMBL/GenBank/DDBJ whole genome shotgun (WGS) entry which is preliminary data.</text>
</comment>
<name>A0ABQ5QT66_9ACTN</name>
<evidence type="ECO:0008006" key="3">
    <source>
        <dbReference type="Google" id="ProtNLM"/>
    </source>
</evidence>
<dbReference type="InterPro" id="IPR009351">
    <property type="entry name" value="AlkZ-like"/>
</dbReference>
<sequence length="351" mass="37550">MGGMDIPLLRLAALRIAGHHLPSAVETVRWLTALQAQDPNGAVASVALRTESGSRAGVERAFDAGQIVKSWPMRGTLHLVAAEDLPWILSLTAPRIIASAAKRRAELGLDAATLARAEETAVGALSGGGKLSRAELMAVWDEAGIGTTGQRGYHMLGYLAETGTLCFGPTRGGEQLVVLVDEWITEPRRLERDEALGELAFRYFRSHGPATVKDFTRWTNLTAADVRAGLAIARPRLASIEVGGVEHLMAPETPDVLASCRRRAKGVFLLPGFDEFMLGYLDRTTALPAEYATRVVPGGNGVFQPTVISAGRVVGTWKRGRDEPVVSPFTTLPDAVAKAIPKVYATLALRA</sequence>
<dbReference type="PANTHER" id="PTHR38479:SF2">
    <property type="entry name" value="WINGED HELIX DNA-BINDING DOMAIN-CONTAINING PROTEIN"/>
    <property type="match status" value="1"/>
</dbReference>
<keyword evidence="2" id="KW-1185">Reference proteome</keyword>
<dbReference type="Pfam" id="PF06224">
    <property type="entry name" value="AlkZ-like"/>
    <property type="match status" value="1"/>
</dbReference>
<dbReference type="PANTHER" id="PTHR38479">
    <property type="entry name" value="LMO0824 PROTEIN"/>
    <property type="match status" value="1"/>
</dbReference>
<proteinExistence type="predicted"/>
<accession>A0ABQ5QT66</accession>
<dbReference type="Proteomes" id="UP001144280">
    <property type="component" value="Unassembled WGS sequence"/>
</dbReference>
<protein>
    <recommendedName>
        <fullName evidence="3">Winged helix DNA-binding domain-containing protein</fullName>
    </recommendedName>
</protein>
<evidence type="ECO:0000313" key="2">
    <source>
        <dbReference type="Proteomes" id="UP001144280"/>
    </source>
</evidence>